<evidence type="ECO:0000313" key="7">
    <source>
        <dbReference type="Proteomes" id="UP000694843"/>
    </source>
</evidence>
<dbReference type="GO" id="GO:0008270">
    <property type="term" value="F:zinc ion binding"/>
    <property type="evidence" value="ECO:0007669"/>
    <property type="project" value="UniProtKB-KW"/>
</dbReference>
<feature type="domain" description="RING-type" evidence="5">
    <location>
        <begin position="9"/>
        <end position="51"/>
    </location>
</feature>
<dbReference type="InterPro" id="IPR000315">
    <property type="entry name" value="Znf_B-box"/>
</dbReference>
<keyword evidence="7" id="KW-1185">Reference proteome</keyword>
<dbReference type="SMART" id="SM00184">
    <property type="entry name" value="RING"/>
    <property type="match status" value="1"/>
</dbReference>
<dbReference type="AlphaFoldDB" id="A0A979FNK8"/>
<dbReference type="PROSITE" id="PS00518">
    <property type="entry name" value="ZF_RING_1"/>
    <property type="match status" value="1"/>
</dbReference>
<keyword evidence="3" id="KW-0862">Zinc</keyword>
<dbReference type="Pfam" id="PF13639">
    <property type="entry name" value="zf-RING_2"/>
    <property type="match status" value="1"/>
</dbReference>
<organism evidence="7 8">
    <name type="scientific">Hyalella azteca</name>
    <name type="common">Amphipod</name>
    <dbReference type="NCBI Taxonomy" id="294128"/>
    <lineage>
        <taxon>Eukaryota</taxon>
        <taxon>Metazoa</taxon>
        <taxon>Ecdysozoa</taxon>
        <taxon>Arthropoda</taxon>
        <taxon>Crustacea</taxon>
        <taxon>Multicrustacea</taxon>
        <taxon>Malacostraca</taxon>
        <taxon>Eumalacostraca</taxon>
        <taxon>Peracarida</taxon>
        <taxon>Amphipoda</taxon>
        <taxon>Senticaudata</taxon>
        <taxon>Talitrida</taxon>
        <taxon>Talitroidea</taxon>
        <taxon>Hyalellidae</taxon>
        <taxon>Hyalella</taxon>
    </lineage>
</organism>
<gene>
    <name evidence="8" type="primary">LOC108680050</name>
</gene>
<keyword evidence="2 4" id="KW-0863">Zinc-finger</keyword>
<reference evidence="8" key="1">
    <citation type="submission" date="2025-08" db="UniProtKB">
        <authorList>
            <consortium name="RefSeq"/>
        </authorList>
    </citation>
    <scope>IDENTIFICATION</scope>
    <source>
        <tissue evidence="8">Whole organism</tissue>
    </source>
</reference>
<dbReference type="GeneID" id="108680050"/>
<accession>A0A979FNK8</accession>
<proteinExistence type="predicted"/>
<evidence type="ECO:0000256" key="3">
    <source>
        <dbReference type="ARBA" id="ARBA00022833"/>
    </source>
</evidence>
<dbReference type="RefSeq" id="XP_047737775.1">
    <property type="nucleotide sequence ID" value="XM_047881819.1"/>
</dbReference>
<dbReference type="Gene3D" id="3.30.40.10">
    <property type="entry name" value="Zinc/RING finger domain, C3HC4 (zinc finger)"/>
    <property type="match status" value="1"/>
</dbReference>
<evidence type="ECO:0000259" key="5">
    <source>
        <dbReference type="PROSITE" id="PS50089"/>
    </source>
</evidence>
<dbReference type="InterPro" id="IPR050143">
    <property type="entry name" value="TRIM/RBCC"/>
</dbReference>
<dbReference type="PANTHER" id="PTHR24103">
    <property type="entry name" value="E3 UBIQUITIN-PROTEIN LIGASE TRIM"/>
    <property type="match status" value="1"/>
</dbReference>
<dbReference type="PROSITE" id="PS50119">
    <property type="entry name" value="ZF_BBOX"/>
    <property type="match status" value="1"/>
</dbReference>
<sequence length="510" mass="57908">MAPNPYTTCEICEEAFTSETHKPLVLPCGHTYCHKCLLRLKKEELWCPKCRKKHAVEISTLPVCYQLIPKDSADAVIEEVDDEEEEEEDEEQVCSEHNTVYSHWCYACKCQLCHQCFHPKHVACSVTPLDFLFKEKCPEMRRTQENIVPDISEKKKWLQKQMEKNNENRTVLNDLLETVNKMQKDLEDEKGYLSAAVHQLDSDFTACYALAKQPLTSDQTQQILTVYTRLHKLTETAKKFNKPSIKNLCNFAKVLEETEDDGPIESEKDFGIRYIKSNFCNPFCGDSEWLIENDLQAFTAYHTLVNDPCLRPFEVMFRSNGAPSEAINNMGPMLPFMAEASRCLSLHLLHSFWQPCTPNSSPSIDDASLEPLLNSPHSEKLRHFLGCVSHGSLVKLKRAELYTLGLHILSPAFVATINSLLYPTSAVVHFCIGRGVRQQQLPPLATSLYTCSACHLHLPDVADGDVAWVCGVVQALIPHSYHHHRADSLCLPLSISRIIYPISRINYPIS</sequence>
<evidence type="ECO:0000259" key="6">
    <source>
        <dbReference type="PROSITE" id="PS50119"/>
    </source>
</evidence>
<evidence type="ECO:0000313" key="8">
    <source>
        <dbReference type="RefSeq" id="XP_047737775.1"/>
    </source>
</evidence>
<dbReference type="PROSITE" id="PS50089">
    <property type="entry name" value="ZF_RING_2"/>
    <property type="match status" value="1"/>
</dbReference>
<keyword evidence="1" id="KW-0479">Metal-binding</keyword>
<dbReference type="SUPFAM" id="SSF57850">
    <property type="entry name" value="RING/U-box"/>
    <property type="match status" value="1"/>
</dbReference>
<dbReference type="InterPro" id="IPR001841">
    <property type="entry name" value="Znf_RING"/>
</dbReference>
<dbReference type="InterPro" id="IPR013083">
    <property type="entry name" value="Znf_RING/FYVE/PHD"/>
</dbReference>
<dbReference type="InterPro" id="IPR017907">
    <property type="entry name" value="Znf_RING_CS"/>
</dbReference>
<protein>
    <submittedName>
        <fullName evidence="8">Uncharacterized protein LOC108680050 isoform X2</fullName>
    </submittedName>
</protein>
<evidence type="ECO:0000256" key="1">
    <source>
        <dbReference type="ARBA" id="ARBA00022723"/>
    </source>
</evidence>
<feature type="domain" description="B box-type" evidence="6">
    <location>
        <begin position="89"/>
        <end position="129"/>
    </location>
</feature>
<name>A0A979FNK8_HYAAZ</name>
<evidence type="ECO:0000256" key="4">
    <source>
        <dbReference type="PROSITE-ProRule" id="PRU00024"/>
    </source>
</evidence>
<dbReference type="Proteomes" id="UP000694843">
    <property type="component" value="Unplaced"/>
</dbReference>
<evidence type="ECO:0000256" key="2">
    <source>
        <dbReference type="ARBA" id="ARBA00022771"/>
    </source>
</evidence>